<dbReference type="Proteomes" id="UP000219799">
    <property type="component" value="Chromosome 7"/>
</dbReference>
<dbReference type="InterPro" id="IPR039979">
    <property type="entry name" value="PRPF18"/>
</dbReference>
<comment type="similarity">
    <text evidence="2">Belongs to the PRP18 family.</text>
</comment>
<dbReference type="PANTHER" id="PTHR13007:SF19">
    <property type="entry name" value="PRE-MRNA-SPLICING FACTOR 18"/>
    <property type="match status" value="1"/>
</dbReference>
<gene>
    <name evidence="10" type="primary">PRP18</name>
    <name evidence="10" type="ORF">PMLGA01_070024600</name>
</gene>
<dbReference type="EMBL" id="LT594495">
    <property type="protein sequence ID" value="SBT70999.1"/>
    <property type="molecule type" value="Genomic_DNA"/>
</dbReference>
<dbReference type="AlphaFoldDB" id="A0A1C3KBR0"/>
<keyword evidence="6" id="KW-0508">mRNA splicing</keyword>
<dbReference type="PANTHER" id="PTHR13007">
    <property type="entry name" value="PRE-MRNA SPLICING FACTOR-RELATED"/>
    <property type="match status" value="1"/>
</dbReference>
<dbReference type="GO" id="GO:0005682">
    <property type="term" value="C:U5 snRNP"/>
    <property type="evidence" value="ECO:0007669"/>
    <property type="project" value="TreeGrafter"/>
</dbReference>
<proteinExistence type="inferred from homology"/>
<name>A0A1C3KBR0_PLAMA</name>
<dbReference type="Pfam" id="PF08799">
    <property type="entry name" value="PRP4"/>
    <property type="match status" value="1"/>
</dbReference>
<dbReference type="InterPro" id="IPR014906">
    <property type="entry name" value="PRP4-like"/>
</dbReference>
<evidence type="ECO:0000256" key="1">
    <source>
        <dbReference type="ARBA" id="ARBA00004123"/>
    </source>
</evidence>
<dbReference type="InterPro" id="IPR004098">
    <property type="entry name" value="Prp18"/>
</dbReference>
<evidence type="ECO:0000256" key="6">
    <source>
        <dbReference type="ARBA" id="ARBA00023187"/>
    </source>
</evidence>
<feature type="domain" description="Pre-mRNA processing factor 4 (PRP4)-like" evidence="9">
    <location>
        <begin position="104"/>
        <end position="154"/>
    </location>
</feature>
<organism evidence="10 11">
    <name type="scientific">Plasmodium malariae</name>
    <dbReference type="NCBI Taxonomy" id="5858"/>
    <lineage>
        <taxon>Eukaryota</taxon>
        <taxon>Sar</taxon>
        <taxon>Alveolata</taxon>
        <taxon>Apicomplexa</taxon>
        <taxon>Aconoidasida</taxon>
        <taxon>Haemosporida</taxon>
        <taxon>Plasmodiidae</taxon>
        <taxon>Plasmodium</taxon>
        <taxon>Plasmodium (Plasmodium)</taxon>
    </lineage>
</organism>
<evidence type="ECO:0000313" key="11">
    <source>
        <dbReference type="Proteomes" id="UP000219799"/>
    </source>
</evidence>
<dbReference type="InterPro" id="IPR036285">
    <property type="entry name" value="PRP4-like_sf"/>
</dbReference>
<evidence type="ECO:0000256" key="2">
    <source>
        <dbReference type="ARBA" id="ARBA00008137"/>
    </source>
</evidence>
<evidence type="ECO:0000313" key="10">
    <source>
        <dbReference type="EMBL" id="SBT70999.1"/>
    </source>
</evidence>
<dbReference type="SUPFAM" id="SSF47938">
    <property type="entry name" value="Functional domain of the splicing factor Prp18"/>
    <property type="match status" value="1"/>
</dbReference>
<feature type="coiled-coil region" evidence="8">
    <location>
        <begin position="43"/>
        <end position="81"/>
    </location>
</feature>
<reference evidence="10 11" key="1">
    <citation type="submission" date="2016-06" db="EMBL/GenBank/DDBJ databases">
        <authorList>
            <consortium name="Pathogen Informatics"/>
        </authorList>
    </citation>
    <scope>NUCLEOTIDE SEQUENCE [LARGE SCALE GENOMIC DNA]</scope>
    <source>
        <strain evidence="10">PmlGA01</strain>
    </source>
</reference>
<evidence type="ECO:0000259" key="9">
    <source>
        <dbReference type="SMART" id="SM00500"/>
    </source>
</evidence>
<keyword evidence="7" id="KW-0539">Nucleus</keyword>
<keyword evidence="8" id="KW-0175">Coiled coil</keyword>
<evidence type="ECO:0000256" key="8">
    <source>
        <dbReference type="SAM" id="Coils"/>
    </source>
</evidence>
<dbReference type="Gene3D" id="1.20.940.10">
    <property type="entry name" value="Functional domain of the splicing factor Prp18"/>
    <property type="match status" value="1"/>
</dbReference>
<dbReference type="SMART" id="SM00500">
    <property type="entry name" value="SFM"/>
    <property type="match status" value="1"/>
</dbReference>
<accession>A0A1C3KBR0</accession>
<dbReference type="VEuPathDB" id="PlasmoDB:PmUG01_07034200"/>
<evidence type="ECO:0000256" key="7">
    <source>
        <dbReference type="ARBA" id="ARBA00023242"/>
    </source>
</evidence>
<dbReference type="GO" id="GO:0000350">
    <property type="term" value="P:generation of catalytic spliceosome for second transesterification step"/>
    <property type="evidence" value="ECO:0007669"/>
    <property type="project" value="TreeGrafter"/>
</dbReference>
<keyword evidence="4" id="KW-0507">mRNA processing</keyword>
<dbReference type="FunFam" id="1.20.940.10:FF:000004">
    <property type="entry name" value="Pre-mRNA-splicing factor 18"/>
    <property type="match status" value="1"/>
</dbReference>
<dbReference type="GO" id="GO:0071021">
    <property type="term" value="C:U2-type post-spliceosomal complex"/>
    <property type="evidence" value="ECO:0007669"/>
    <property type="project" value="TreeGrafter"/>
</dbReference>
<evidence type="ECO:0000256" key="5">
    <source>
        <dbReference type="ARBA" id="ARBA00022728"/>
    </source>
</evidence>
<sequence>MDALDSFIKKKKEEIKEIKGNKRWFKQADLEDQKNKEINKFYEKEYKKKKVEEYERLKKLNDELDLKHKKSSADIDNEEANIGYKNKLGDFVQFIINKLFQITLSNKQIIILLRQLKEPIRLFGETDLQRYNRLKELKINKNELKSKEQNVFGDVLRGRLKENSLDLIEDNLEDEIENTNSKEAVKLERSSNEKQNNENGKELDKEKIIYDWIKSTMKEWNEEIENNEDSKKKIKQATYLQTHKDLKPLEKKLKQKSLELDILEKIYNIVSCCQKRNFKAAHDAYMLLAIGNAAWPMGVTMVGIHERAGRSKIFASEVAHILNDETTRKYIQMIKRLLSFCQRKYCTNPSEAVNLSTIHI</sequence>
<keyword evidence="5" id="KW-0747">Spliceosome</keyword>
<protein>
    <recommendedName>
        <fullName evidence="3">Pre-mRNA-splicing factor 18</fullName>
    </recommendedName>
</protein>
<dbReference type="Gene3D" id="4.10.280.110">
    <property type="entry name" value="Pre-mRNA processing factor 4 domain"/>
    <property type="match status" value="1"/>
</dbReference>
<evidence type="ECO:0000256" key="4">
    <source>
        <dbReference type="ARBA" id="ARBA00022664"/>
    </source>
</evidence>
<comment type="subcellular location">
    <subcellularLocation>
        <location evidence="1">Nucleus</location>
    </subcellularLocation>
</comment>
<evidence type="ECO:0000256" key="3">
    <source>
        <dbReference type="ARBA" id="ARBA00018242"/>
    </source>
</evidence>
<dbReference type="Pfam" id="PF02840">
    <property type="entry name" value="Prp18"/>
    <property type="match status" value="1"/>
</dbReference>
<dbReference type="SUPFAM" id="SSF158230">
    <property type="entry name" value="PRP4-like"/>
    <property type="match status" value="1"/>
</dbReference>
<dbReference type="GO" id="GO:0046540">
    <property type="term" value="C:U4/U6 x U5 tri-snRNP complex"/>
    <property type="evidence" value="ECO:0007669"/>
    <property type="project" value="TreeGrafter"/>
</dbReference>